<gene>
    <name evidence="2" type="ORF">LOC71_04120</name>
</gene>
<organism evidence="2 3">
    <name type="scientific">Rhodopirellula halodulae</name>
    <dbReference type="NCBI Taxonomy" id="2894198"/>
    <lineage>
        <taxon>Bacteria</taxon>
        <taxon>Pseudomonadati</taxon>
        <taxon>Planctomycetota</taxon>
        <taxon>Planctomycetia</taxon>
        <taxon>Pirellulales</taxon>
        <taxon>Pirellulaceae</taxon>
        <taxon>Rhodopirellula</taxon>
    </lineage>
</organism>
<reference evidence="2" key="1">
    <citation type="submission" date="2021-11" db="EMBL/GenBank/DDBJ databases">
        <title>Genome sequence.</title>
        <authorList>
            <person name="Sun Q."/>
        </authorList>
    </citation>
    <scope>NUCLEOTIDE SEQUENCE</scope>
    <source>
        <strain evidence="2">JC740</strain>
    </source>
</reference>
<feature type="compositionally biased region" description="Basic and acidic residues" evidence="1">
    <location>
        <begin position="119"/>
        <end position="133"/>
    </location>
</feature>
<dbReference type="Proteomes" id="UP001430306">
    <property type="component" value="Unassembled WGS sequence"/>
</dbReference>
<accession>A0ABS8ND29</accession>
<comment type="caution">
    <text evidence="2">The sequence shown here is derived from an EMBL/GenBank/DDBJ whole genome shotgun (WGS) entry which is preliminary data.</text>
</comment>
<name>A0ABS8ND29_9BACT</name>
<proteinExistence type="predicted"/>
<keyword evidence="3" id="KW-1185">Reference proteome</keyword>
<evidence type="ECO:0000313" key="3">
    <source>
        <dbReference type="Proteomes" id="UP001430306"/>
    </source>
</evidence>
<evidence type="ECO:0000313" key="2">
    <source>
        <dbReference type="EMBL" id="MCC9641448.1"/>
    </source>
</evidence>
<dbReference type="EMBL" id="JAJKFW010000006">
    <property type="protein sequence ID" value="MCC9641448.1"/>
    <property type="molecule type" value="Genomic_DNA"/>
</dbReference>
<evidence type="ECO:0000256" key="1">
    <source>
        <dbReference type="SAM" id="MobiDB-lite"/>
    </source>
</evidence>
<feature type="region of interest" description="Disordered" evidence="1">
    <location>
        <begin position="107"/>
        <end position="146"/>
    </location>
</feature>
<protein>
    <submittedName>
        <fullName evidence="2">Uncharacterized protein</fullName>
    </submittedName>
</protein>
<sequence>MLLFGEGSWYTSERSFNAIREEMTDWMSGIDGLFGCTLLLGKVGMTLRFCCLGKDGSAPLLVILCLTILSGNPAVGQSPDGVGEKVRSFRKPPLEPENIADVFRGQSELGQQPGPIDGDLFKEDLSESGKDGGSDNAEPQTDEAAKQAAEIASLITQLGAPEFANRERATAGLRKLGSDALPALRVAAENHSDLEVRLRAEDVATGIVNSSVAGRIDSFLEGQPGSFDGWEVYRKILGDGPRLREVFIEMMLRHEDLAQALEVSTDARARALETTIARVQQRQLIQSQLPSAADVFGILLCFNDPDLNLTNVHEGSLLRMLRMSVTGEVLKDDQLNEPFRAALAGWIQRSQRSNWPEIFWMSMQHNMDRTLSLAQQALALKDASIDEIGLSLQLISRFGEAGDVSSVEPFLSDDRVAVQQGFVNGEEVQGQIRDLAAATIVILLDKPLEEVGLNPNAAHPKIGFSVTEIGFTEKESDKRTAMLEAVKELIADAKAQEPPKAEN</sequence>
<dbReference type="RefSeq" id="WP_230271586.1">
    <property type="nucleotide sequence ID" value="NZ_JAJKFW010000006.1"/>
</dbReference>